<evidence type="ECO:0000256" key="6">
    <source>
        <dbReference type="SAM" id="MobiDB-lite"/>
    </source>
</evidence>
<evidence type="ECO:0000256" key="4">
    <source>
        <dbReference type="RuleBase" id="RU004003"/>
    </source>
</evidence>
<dbReference type="InterPro" id="IPR050810">
    <property type="entry name" value="Bact_Secretion_Sys_Channel"/>
</dbReference>
<feature type="compositionally biased region" description="Low complexity" evidence="6">
    <location>
        <begin position="641"/>
        <end position="663"/>
    </location>
</feature>
<evidence type="ECO:0000256" key="1">
    <source>
        <dbReference type="ARBA" id="ARBA00004370"/>
    </source>
</evidence>
<comment type="subcellular location">
    <subcellularLocation>
        <location evidence="5">Cell outer membrane</location>
    </subcellularLocation>
    <subcellularLocation>
        <location evidence="1">Membrane</location>
    </subcellularLocation>
</comment>
<dbReference type="PANTHER" id="PTHR30332:SF25">
    <property type="entry name" value="SECRETIN XPSD"/>
    <property type="match status" value="1"/>
</dbReference>
<dbReference type="InterPro" id="IPR001775">
    <property type="entry name" value="GspD/PilQ"/>
</dbReference>
<dbReference type="GO" id="GO:0015627">
    <property type="term" value="C:type II protein secretion system complex"/>
    <property type="evidence" value="ECO:0007669"/>
    <property type="project" value="TreeGrafter"/>
</dbReference>
<dbReference type="GO" id="GO:0009306">
    <property type="term" value="P:protein secretion"/>
    <property type="evidence" value="ECO:0007669"/>
    <property type="project" value="InterPro"/>
</dbReference>
<keyword evidence="5" id="KW-0813">Transport</keyword>
<evidence type="ECO:0000259" key="8">
    <source>
        <dbReference type="Pfam" id="PF03958"/>
    </source>
</evidence>
<feature type="region of interest" description="Disordered" evidence="6">
    <location>
        <begin position="583"/>
        <end position="680"/>
    </location>
</feature>
<evidence type="ECO:0000313" key="9">
    <source>
        <dbReference type="EMBL" id="PZP27302.1"/>
    </source>
</evidence>
<keyword evidence="3" id="KW-0472">Membrane</keyword>
<comment type="similarity">
    <text evidence="4">Belongs to the bacterial secretin family.</text>
</comment>
<evidence type="ECO:0000256" key="5">
    <source>
        <dbReference type="RuleBase" id="RU004004"/>
    </source>
</evidence>
<evidence type="ECO:0000259" key="7">
    <source>
        <dbReference type="Pfam" id="PF00263"/>
    </source>
</evidence>
<dbReference type="AlphaFoldDB" id="A0A2W5F7V4"/>
<dbReference type="Proteomes" id="UP000249633">
    <property type="component" value="Unassembled WGS sequence"/>
</dbReference>
<gene>
    <name evidence="9" type="ORF">DI603_22305</name>
</gene>
<dbReference type="PRINTS" id="PR00811">
    <property type="entry name" value="BCTERIALGSPD"/>
</dbReference>
<keyword evidence="2" id="KW-0732">Signal</keyword>
<dbReference type="InterPro" id="IPR005644">
    <property type="entry name" value="NolW-like"/>
</dbReference>
<reference evidence="9 10" key="1">
    <citation type="submission" date="2017-08" db="EMBL/GenBank/DDBJ databases">
        <title>Infants hospitalized years apart are colonized by the same room-sourced microbial strains.</title>
        <authorList>
            <person name="Brooks B."/>
            <person name="Olm M.R."/>
            <person name="Firek B.A."/>
            <person name="Baker R."/>
            <person name="Thomas B.C."/>
            <person name="Morowitz M.J."/>
            <person name="Banfield J.F."/>
        </authorList>
    </citation>
    <scope>NUCLEOTIDE SEQUENCE [LARGE SCALE GENOMIC DNA]</scope>
    <source>
        <strain evidence="9">S2_012_000_R2_81</strain>
    </source>
</reference>
<dbReference type="InterPro" id="IPR004846">
    <property type="entry name" value="T2SS/T3SS_dom"/>
</dbReference>
<organism evidence="9 10">
    <name type="scientific">Roseateles depolymerans</name>
    <dbReference type="NCBI Taxonomy" id="76731"/>
    <lineage>
        <taxon>Bacteria</taxon>
        <taxon>Pseudomonadati</taxon>
        <taxon>Pseudomonadota</taxon>
        <taxon>Betaproteobacteria</taxon>
        <taxon>Burkholderiales</taxon>
        <taxon>Sphaerotilaceae</taxon>
        <taxon>Roseateles</taxon>
    </lineage>
</organism>
<feature type="domain" description="NolW-like" evidence="8">
    <location>
        <begin position="103"/>
        <end position="161"/>
    </location>
</feature>
<name>A0A2W5F7V4_9BURK</name>
<evidence type="ECO:0000313" key="10">
    <source>
        <dbReference type="Proteomes" id="UP000249633"/>
    </source>
</evidence>
<feature type="region of interest" description="Disordered" evidence="6">
    <location>
        <begin position="707"/>
        <end position="736"/>
    </location>
</feature>
<feature type="domain" description="Type II/III secretion system secretin-like" evidence="7">
    <location>
        <begin position="388"/>
        <end position="562"/>
    </location>
</feature>
<protein>
    <submittedName>
        <fullName evidence="9">Uncharacterized protein</fullName>
    </submittedName>
</protein>
<sequence length="736" mass="76570">MFDGLPLPSFVQVVFGSVLKKNYSIDPVVLSRTDLVTIRTGPQTAAQTLDTTRMLLKTYGLAVTELGGFYRIAPDNNLNAYSPEIRRGRAQPEVPLPLRPVFQLVEMTSVKAVEVSGWLKTMFGQKITIQEDPSRNALLLNGQPADMVAALEALQVLDQPLMRGRRSKLLTPSALSSEDLARKLAEILSTEGYAVSVGSGTQSAISLITIPASNSVLVFTVDESVLQHVISWSQKLEALDNDSRRVGSYFSYTVKYADAQSLAKTLQELLSTPAQTAAPGAIGVTPKAPGRIVVNGATNTLIFTSTQSEYQQLLSILRELDQPSKSALIEVTVAEVRVSDTSQLGIEWALPSGNRVVGGTKGGLGIGTGGLTLNYLSNAGVVKAQLNALAAASKANILSTPRIMARNGETAMIQVGQEVPIVTSQQSNANSGVVGGSNGTVATGILQTIQYKNTGVILKVKPVIFSGDRIELDVSQEVSSAAATSTGVTTSPTISTRKVETKLSIKDGATWLLGGLMSSSDTKTDSGIPLLKDIPIAGQLFRTNTGSVDKTELIVLITPYIINDDNVAEQLTQSFRSQLGGWAQAQPATAQKQSDGRAAATSSPDVGAPNAASPPASQPQAPAVEAPVSAVVAPGTGKGGSSPNEPEAPSKAPEASSVPAASADLGAILSGSNSTPVTDPKLLDEFKRAQSGPAMTEHVVPAGVATVPSNKGAAKPVAKKAKQPVKPGAAASSASR</sequence>
<accession>A0A2W5F7V4</accession>
<comment type="caution">
    <text evidence="9">The sequence shown here is derived from an EMBL/GenBank/DDBJ whole genome shotgun (WGS) entry which is preliminary data.</text>
</comment>
<feature type="domain" description="NolW-like" evidence="8">
    <location>
        <begin position="251"/>
        <end position="325"/>
    </location>
</feature>
<dbReference type="Pfam" id="PF00263">
    <property type="entry name" value="Secretin"/>
    <property type="match status" value="1"/>
</dbReference>
<dbReference type="EMBL" id="QFOD01000032">
    <property type="protein sequence ID" value="PZP27302.1"/>
    <property type="molecule type" value="Genomic_DNA"/>
</dbReference>
<feature type="compositionally biased region" description="Low complexity" evidence="6">
    <location>
        <begin position="724"/>
        <end position="736"/>
    </location>
</feature>
<dbReference type="Gene3D" id="3.30.1370.120">
    <property type="match status" value="2"/>
</dbReference>
<dbReference type="GO" id="GO:0009279">
    <property type="term" value="C:cell outer membrane"/>
    <property type="evidence" value="ECO:0007669"/>
    <property type="project" value="UniProtKB-SubCell"/>
</dbReference>
<dbReference type="Pfam" id="PF03958">
    <property type="entry name" value="Secretin_N"/>
    <property type="match status" value="2"/>
</dbReference>
<evidence type="ECO:0000256" key="2">
    <source>
        <dbReference type="ARBA" id="ARBA00022729"/>
    </source>
</evidence>
<dbReference type="InterPro" id="IPR038591">
    <property type="entry name" value="NolW-like_sf"/>
</dbReference>
<evidence type="ECO:0000256" key="3">
    <source>
        <dbReference type="ARBA" id="ARBA00023136"/>
    </source>
</evidence>
<dbReference type="PANTHER" id="PTHR30332">
    <property type="entry name" value="PROBABLE GENERAL SECRETION PATHWAY PROTEIN D"/>
    <property type="match status" value="1"/>
</dbReference>
<proteinExistence type="inferred from homology"/>
<feature type="compositionally biased region" description="Low complexity" evidence="6">
    <location>
        <begin position="608"/>
        <end position="634"/>
    </location>
</feature>